<feature type="domain" description="Phospholipid/glycerol acyltransferase" evidence="5">
    <location>
        <begin position="71"/>
        <end position="186"/>
    </location>
</feature>
<keyword evidence="4" id="KW-0812">Transmembrane</keyword>
<sequence>MLMALRTALFGIAFYGGSFWLLLLTLPALFLPVGAMKWVARTWSAWHRFCVRRILGIRVVIDGAPRPAGPALYATKHESFFEAIDAPTFLNGPVVPFAKMELMHIPLWGRAAAHYGVIGVDRESGAKTLRAMARQARSAKSAGRDFILFPEGTRVPHGEAGKLQSGLYGIYKTTGLPLVPVAVDSGLTYGQSPKRPGTIRYLVGEAIPPGLPRAELEDRVLRAINALNPASET</sequence>
<evidence type="ECO:0000256" key="2">
    <source>
        <dbReference type="ARBA" id="ARBA00022679"/>
    </source>
</evidence>
<proteinExistence type="predicted"/>
<evidence type="ECO:0000256" key="4">
    <source>
        <dbReference type="SAM" id="Phobius"/>
    </source>
</evidence>
<accession>A0A0G3XKF6</accession>
<protein>
    <recommendedName>
        <fullName evidence="5">Phospholipid/glycerol acyltransferase domain-containing protein</fullName>
    </recommendedName>
</protein>
<evidence type="ECO:0000313" key="6">
    <source>
        <dbReference type="EMBL" id="AKM10898.1"/>
    </source>
</evidence>
<evidence type="ECO:0000259" key="5">
    <source>
        <dbReference type="SMART" id="SM00563"/>
    </source>
</evidence>
<dbReference type="EMBL" id="CP011770">
    <property type="protein sequence ID" value="AKM10898.1"/>
    <property type="molecule type" value="Genomic_DNA"/>
</dbReference>
<dbReference type="KEGG" id="cna:AB433_14495"/>
<evidence type="ECO:0000256" key="3">
    <source>
        <dbReference type="ARBA" id="ARBA00023315"/>
    </source>
</evidence>
<comment type="pathway">
    <text evidence="1">Lipid metabolism.</text>
</comment>
<dbReference type="PATRIC" id="fig|1348774.3.peg.3044"/>
<dbReference type="OrthoDB" id="5290997at2"/>
<evidence type="ECO:0000256" key="1">
    <source>
        <dbReference type="ARBA" id="ARBA00005189"/>
    </source>
</evidence>
<dbReference type="STRING" id="1348774.AB433_14495"/>
<dbReference type="GO" id="GO:0006654">
    <property type="term" value="P:phosphatidic acid biosynthetic process"/>
    <property type="evidence" value="ECO:0007669"/>
    <property type="project" value="TreeGrafter"/>
</dbReference>
<dbReference type="SMART" id="SM00563">
    <property type="entry name" value="PlsC"/>
    <property type="match status" value="1"/>
</dbReference>
<dbReference type="GO" id="GO:0003841">
    <property type="term" value="F:1-acylglycerol-3-phosphate O-acyltransferase activity"/>
    <property type="evidence" value="ECO:0007669"/>
    <property type="project" value="TreeGrafter"/>
</dbReference>
<dbReference type="Pfam" id="PF01553">
    <property type="entry name" value="Acyltransferase"/>
    <property type="match status" value="1"/>
</dbReference>
<evidence type="ECO:0000313" key="7">
    <source>
        <dbReference type="Proteomes" id="UP000035287"/>
    </source>
</evidence>
<dbReference type="Proteomes" id="UP000035287">
    <property type="component" value="Chromosome"/>
</dbReference>
<dbReference type="AlphaFoldDB" id="A0A0G3XKF6"/>
<dbReference type="PANTHER" id="PTHR10434:SF66">
    <property type="entry name" value="PHOSPHOLIPID_GLYCEROL ACYLTRANSFERASE DOMAIN-CONTAINING PROTEIN"/>
    <property type="match status" value="1"/>
</dbReference>
<dbReference type="InterPro" id="IPR002123">
    <property type="entry name" value="Plipid/glycerol_acylTrfase"/>
</dbReference>
<keyword evidence="4" id="KW-1133">Transmembrane helix</keyword>
<dbReference type="SUPFAM" id="SSF69593">
    <property type="entry name" value="Glycerol-3-phosphate (1)-acyltransferase"/>
    <property type="match status" value="1"/>
</dbReference>
<keyword evidence="3" id="KW-0012">Acyltransferase</keyword>
<gene>
    <name evidence="6" type="ORF">AB433_14495</name>
</gene>
<keyword evidence="4" id="KW-0472">Membrane</keyword>
<keyword evidence="2" id="KW-0808">Transferase</keyword>
<reference evidence="6 7" key="1">
    <citation type="submission" date="2015-06" db="EMBL/GenBank/DDBJ databases">
        <authorList>
            <person name="Zeng Y."/>
            <person name="Huang Y."/>
        </authorList>
    </citation>
    <scope>NUCLEOTIDE SEQUENCE [LARGE SCALE GENOMIC DNA]</scope>
    <source>
        <strain evidence="6 7">PQ-2</strain>
    </source>
</reference>
<organism evidence="6 7">
    <name type="scientific">Croceicoccus naphthovorans</name>
    <dbReference type="NCBI Taxonomy" id="1348774"/>
    <lineage>
        <taxon>Bacteria</taxon>
        <taxon>Pseudomonadati</taxon>
        <taxon>Pseudomonadota</taxon>
        <taxon>Alphaproteobacteria</taxon>
        <taxon>Sphingomonadales</taxon>
        <taxon>Erythrobacteraceae</taxon>
        <taxon>Croceicoccus</taxon>
    </lineage>
</organism>
<dbReference type="CDD" id="cd07989">
    <property type="entry name" value="LPLAT_AGPAT-like"/>
    <property type="match status" value="1"/>
</dbReference>
<feature type="transmembrane region" description="Helical" evidence="4">
    <location>
        <begin position="12"/>
        <end position="31"/>
    </location>
</feature>
<name>A0A0G3XKF6_9SPHN</name>
<dbReference type="PANTHER" id="PTHR10434">
    <property type="entry name" value="1-ACYL-SN-GLYCEROL-3-PHOSPHATE ACYLTRANSFERASE"/>
    <property type="match status" value="1"/>
</dbReference>
<keyword evidence="7" id="KW-1185">Reference proteome</keyword>